<comment type="caution">
    <text evidence="5">The sequence shown here is derived from an EMBL/GenBank/DDBJ whole genome shotgun (WGS) entry which is preliminary data.</text>
</comment>
<dbReference type="FunFam" id="3.40.50.920:FF:000001">
    <property type="entry name" value="Pyruvate dehydrogenase E1 beta subunit"/>
    <property type="match status" value="1"/>
</dbReference>
<evidence type="ECO:0000259" key="4">
    <source>
        <dbReference type="SMART" id="SM00861"/>
    </source>
</evidence>
<evidence type="ECO:0000256" key="2">
    <source>
        <dbReference type="ARBA" id="ARBA00023002"/>
    </source>
</evidence>
<dbReference type="EMBL" id="BLRV01000044">
    <property type="protein sequence ID" value="GFP21404.1"/>
    <property type="molecule type" value="Genomic_DNA"/>
</dbReference>
<dbReference type="InterPro" id="IPR033248">
    <property type="entry name" value="Transketolase_C"/>
</dbReference>
<dbReference type="Gene3D" id="3.40.50.970">
    <property type="match status" value="1"/>
</dbReference>
<evidence type="ECO:0000256" key="1">
    <source>
        <dbReference type="ARBA" id="ARBA00001964"/>
    </source>
</evidence>
<proteinExistence type="predicted"/>
<accession>A0A6V8NPU6</accession>
<dbReference type="InterPro" id="IPR005475">
    <property type="entry name" value="Transketolase-like_Pyr-bd"/>
</dbReference>
<dbReference type="CDD" id="cd07036">
    <property type="entry name" value="TPP_PYR_E1-PDHc-beta_like"/>
    <property type="match status" value="1"/>
</dbReference>
<dbReference type="SUPFAM" id="SSF52922">
    <property type="entry name" value="TK C-terminal domain-like"/>
    <property type="match status" value="1"/>
</dbReference>
<dbReference type="Pfam" id="PF02780">
    <property type="entry name" value="Transketolase_C"/>
    <property type="match status" value="1"/>
</dbReference>
<dbReference type="GO" id="GO:0000287">
    <property type="term" value="F:magnesium ion binding"/>
    <property type="evidence" value="ECO:0007669"/>
    <property type="project" value="UniProtKB-ARBA"/>
</dbReference>
<evidence type="ECO:0000256" key="3">
    <source>
        <dbReference type="ARBA" id="ARBA00023052"/>
    </source>
</evidence>
<dbReference type="Proteomes" id="UP000580051">
    <property type="component" value="Unassembled WGS sequence"/>
</dbReference>
<organism evidence="5 6">
    <name type="scientific">Candidatus Hakubella thermalkaliphila</name>
    <dbReference type="NCBI Taxonomy" id="2754717"/>
    <lineage>
        <taxon>Bacteria</taxon>
        <taxon>Bacillati</taxon>
        <taxon>Actinomycetota</taxon>
        <taxon>Actinomycetota incertae sedis</taxon>
        <taxon>Candidatus Hakubellales</taxon>
        <taxon>Candidatus Hakubellaceae</taxon>
        <taxon>Candidatus Hakubella</taxon>
    </lineage>
</organism>
<protein>
    <submittedName>
        <fullName evidence="5">Pyruvate dehydrogenase E1 component beta subunit</fullName>
    </submittedName>
</protein>
<dbReference type="Gene3D" id="3.40.50.920">
    <property type="match status" value="1"/>
</dbReference>
<dbReference type="InterPro" id="IPR009014">
    <property type="entry name" value="Transketo_C/PFOR_II"/>
</dbReference>
<dbReference type="SMART" id="SM00861">
    <property type="entry name" value="Transket_pyr"/>
    <property type="match status" value="1"/>
</dbReference>
<feature type="domain" description="Transketolase-like pyrimidine-binding" evidence="4">
    <location>
        <begin position="4"/>
        <end position="179"/>
    </location>
</feature>
<dbReference type="SUPFAM" id="SSF52518">
    <property type="entry name" value="Thiamin diphosphate-binding fold (THDP-binding)"/>
    <property type="match status" value="1"/>
</dbReference>
<dbReference type="AlphaFoldDB" id="A0A6V8NPU6"/>
<keyword evidence="5" id="KW-0670">Pyruvate</keyword>
<reference evidence="5 6" key="1">
    <citation type="journal article" date="2020" name="Front. Microbiol.">
        <title>Single-cell genomics of novel Actinobacteria with the Wood-Ljungdahl pathway discovered in a serpentinizing system.</title>
        <authorList>
            <person name="Merino N."/>
            <person name="Kawai M."/>
            <person name="Boyd E.S."/>
            <person name="Colman D.R."/>
            <person name="McGlynn S.E."/>
            <person name="Nealson K.H."/>
            <person name="Kurokawa K."/>
            <person name="Hongoh Y."/>
        </authorList>
    </citation>
    <scope>NUCLEOTIDE SEQUENCE [LARGE SCALE GENOMIC DNA]</scope>
    <source>
        <strain evidence="5 6">S06</strain>
    </source>
</reference>
<keyword evidence="2" id="KW-0560">Oxidoreductase</keyword>
<dbReference type="PANTHER" id="PTHR43257:SF2">
    <property type="entry name" value="PYRUVATE DEHYDROGENASE E1 COMPONENT SUBUNIT BETA"/>
    <property type="match status" value="1"/>
</dbReference>
<dbReference type="RefSeq" id="WP_176226537.1">
    <property type="nucleotide sequence ID" value="NZ_BLRV01000044.1"/>
</dbReference>
<dbReference type="GO" id="GO:0016491">
    <property type="term" value="F:oxidoreductase activity"/>
    <property type="evidence" value="ECO:0007669"/>
    <property type="project" value="UniProtKB-KW"/>
</dbReference>
<sequence length="324" mass="35299">MREITYSEAIREALRQEMKRDERVFLMGEDIGPFGGSFGVTRGLIDEFGKDRVRDTPISEAAIAGAATGAAVAGMRPVAEIMFSDFTTIAMDQLVNQTAKIRYQFGGKARVPMVLRTPTGAGTGAAAQHSQTVYNWFVHVPGLIVVAPSTPRDAKGLLISAIRNDNPVLFFEHKLLYSFKGEVPEEEYTIPLGVGEVKREGKDVTVFATSIMVHKALKVAEELQEEGISVEVVDPRTLKPLDEEILIQSVRKTSRLVVVDEGPRSGGFAAEAVAVAVEGAFDYLDAPVQRVTAPDTPVPYSLPLEKAYIPDEGKIRAAIQRTLK</sequence>
<dbReference type="Pfam" id="PF02779">
    <property type="entry name" value="Transket_pyr"/>
    <property type="match status" value="1"/>
</dbReference>
<evidence type="ECO:0000313" key="5">
    <source>
        <dbReference type="EMBL" id="GFP21404.1"/>
    </source>
</evidence>
<dbReference type="NCBIfam" id="NF006667">
    <property type="entry name" value="PRK09212.1"/>
    <property type="match status" value="1"/>
</dbReference>
<evidence type="ECO:0000313" key="6">
    <source>
        <dbReference type="Proteomes" id="UP000580051"/>
    </source>
</evidence>
<name>A0A6V8NPU6_9ACTN</name>
<dbReference type="PANTHER" id="PTHR43257">
    <property type="entry name" value="PYRUVATE DEHYDROGENASE E1 COMPONENT BETA SUBUNIT"/>
    <property type="match status" value="1"/>
</dbReference>
<comment type="cofactor">
    <cofactor evidence="1">
        <name>thiamine diphosphate</name>
        <dbReference type="ChEBI" id="CHEBI:58937"/>
    </cofactor>
</comment>
<dbReference type="InterPro" id="IPR029061">
    <property type="entry name" value="THDP-binding"/>
</dbReference>
<keyword evidence="3" id="KW-0786">Thiamine pyrophosphate</keyword>
<gene>
    <name evidence="5" type="ORF">HKBW3S06_00631</name>
</gene>
<dbReference type="FunFam" id="3.40.50.970:FF:000001">
    <property type="entry name" value="Pyruvate dehydrogenase E1 beta subunit"/>
    <property type="match status" value="1"/>
</dbReference>